<reference evidence="1 2" key="1">
    <citation type="submission" date="2018-03" db="EMBL/GenBank/DDBJ databases">
        <title>Genomic Encyclopedia of Type Strains, Phase III (KMG-III): the genomes of soil and plant-associated and newly described type strains.</title>
        <authorList>
            <person name="Whitman W."/>
        </authorList>
    </citation>
    <scope>NUCLEOTIDE SEQUENCE [LARGE SCALE GENOMIC DNA]</scope>
    <source>
        <strain evidence="1 2">CGMCC 1.07653</strain>
    </source>
</reference>
<dbReference type="PIRSF" id="PIRSF010386">
    <property type="entry name" value="RocB"/>
    <property type="match status" value="1"/>
</dbReference>
<dbReference type="InterPro" id="IPR012166">
    <property type="entry name" value="Uncharacterised_RocB"/>
</dbReference>
<dbReference type="SUPFAM" id="SSF53187">
    <property type="entry name" value="Zn-dependent exopeptidases"/>
    <property type="match status" value="1"/>
</dbReference>
<dbReference type="PANTHER" id="PTHR43808:SF27">
    <property type="entry name" value="PROTEIN ROCB"/>
    <property type="match status" value="1"/>
</dbReference>
<evidence type="ECO:0000313" key="1">
    <source>
        <dbReference type="EMBL" id="PSL46993.1"/>
    </source>
</evidence>
<dbReference type="AlphaFoldDB" id="A0A2P8HLA1"/>
<dbReference type="InterPro" id="IPR050072">
    <property type="entry name" value="Peptidase_M20A"/>
</dbReference>
<dbReference type="Pfam" id="PF01546">
    <property type="entry name" value="Peptidase_M20"/>
    <property type="match status" value="1"/>
</dbReference>
<organism evidence="1 2">
    <name type="scientific">Salsuginibacillus halophilus</name>
    <dbReference type="NCBI Taxonomy" id="517424"/>
    <lineage>
        <taxon>Bacteria</taxon>
        <taxon>Bacillati</taxon>
        <taxon>Bacillota</taxon>
        <taxon>Bacilli</taxon>
        <taxon>Bacillales</taxon>
        <taxon>Bacillaceae</taxon>
        <taxon>Salsuginibacillus</taxon>
    </lineage>
</organism>
<dbReference type="PANTHER" id="PTHR43808">
    <property type="entry name" value="ACETYLORNITHINE DEACETYLASE"/>
    <property type="match status" value="1"/>
</dbReference>
<dbReference type="GO" id="GO:0016787">
    <property type="term" value="F:hydrolase activity"/>
    <property type="evidence" value="ECO:0007669"/>
    <property type="project" value="InterPro"/>
</dbReference>
<protein>
    <submittedName>
        <fullName evidence="1">Arginine utilization protein RocB</fullName>
    </submittedName>
</protein>
<dbReference type="Gene3D" id="3.40.630.10">
    <property type="entry name" value="Zn peptidases"/>
    <property type="match status" value="1"/>
</dbReference>
<dbReference type="EMBL" id="PYAV01000005">
    <property type="protein sequence ID" value="PSL46993.1"/>
    <property type="molecule type" value="Genomic_DNA"/>
</dbReference>
<dbReference type="InterPro" id="IPR002933">
    <property type="entry name" value="Peptidase_M20"/>
</dbReference>
<name>A0A2P8HLA1_9BACI</name>
<accession>A0A2P8HLA1</accession>
<keyword evidence="2" id="KW-1185">Reference proteome</keyword>
<comment type="caution">
    <text evidence="1">The sequence shown here is derived from an EMBL/GenBank/DDBJ whole genome shotgun (WGS) entry which is preliminary data.</text>
</comment>
<dbReference type="Proteomes" id="UP000242310">
    <property type="component" value="Unassembled WGS sequence"/>
</dbReference>
<sequence>MKVMEKTRLQPNELYHRIKGLDTPEQIEVITSQLVRIESVNSTAGETEIADYIAAFIKEIPYFKKHPGKVWEQALEDDPLKRKNVFAFVEGQGSSTETVVYHAHLDTVGVDDFGALKDVAVHPEALKEHFAHHAEDPEVKAAATSGDWMFGRGSVDMKSGIAVHLTNIIHFSEYVEDVSGNILVMINPVEENEHTGVMASVAELLKLKDELGLSYQAAINNDFVTELYKGDMNRYVYTGAVGKLLPCFYMYGRAAHVGETLTGVDPTLISSEINREMNNNMALAEELEGELVLPPSCLYQRDNKDFYNVQTTVSSRLYFNYFIYERTPKQVMDQLKETAAQACAKVKTHMHAQYEAFRTLTGHPDSRFEWKVDVYSYEEYIEALVQDGVDVEAVTASVLKKSETTDKRELCFEMLEALQEADPSSQPKVVIFFAPPFCPHNYLRESIGAEKELIDVLQGVLSDQQEKTGEQFALKKFFPFLSDSSYLSSHDTDEELKALIHNFPEWEQIYPVPMDHIRELNIPSITIGVYGKDAHKHTERVYKPYTFGVLPHVIRDFTKQVLNP</sequence>
<evidence type="ECO:0000313" key="2">
    <source>
        <dbReference type="Proteomes" id="UP000242310"/>
    </source>
</evidence>
<proteinExistence type="predicted"/>
<gene>
    <name evidence="1" type="ORF">B0H94_105146</name>
</gene>